<evidence type="ECO:0000256" key="6">
    <source>
        <dbReference type="ARBA" id="ARBA00022842"/>
    </source>
</evidence>
<dbReference type="GO" id="GO:0005737">
    <property type="term" value="C:cytoplasm"/>
    <property type="evidence" value="ECO:0007669"/>
    <property type="project" value="InterPro"/>
</dbReference>
<evidence type="ECO:0000256" key="3">
    <source>
        <dbReference type="ARBA" id="ARBA00012146"/>
    </source>
</evidence>
<sequence length="376" mass="42264">MATLVPSLLLTSAICTLIECKGGYQRSKRELLSGTLPGPINDPSKAIPWYLPKKVETVEKGIPNTANYRVFFRSEHGLISPIHDIPLYANHDHKIFNMIVEIPRLSNAKLEISLKETLNPLRHATKNGTLRYVNKVVPHDGGFLVNYGALPNTWDNPHKLNHYTGHFGGGDPLDVVEIGERVAKQGEVIQVKVLGVIGMIDAGKTDWKIIAIDVHDSKAAKFNDIDDVEKLKPGFLKGITNWIKQVDVEDGKNTSTLLFDGKFKDKEFAERVIEDAQEEWIELMSELGEERDKEDSEEEEKWKNRKDPGLSVVNTCIRSSNGKITFQEAEAMLNNRTFPTRNPLDKSHFYEINITARGSKTHKISQSNRTLQGLSS</sequence>
<dbReference type="Gene3D" id="3.90.80.10">
    <property type="entry name" value="Inorganic pyrophosphatase"/>
    <property type="match status" value="1"/>
</dbReference>
<name>A0A8D8T2B0_9HEMI</name>
<keyword evidence="4" id="KW-0479">Metal-binding</keyword>
<dbReference type="InterPro" id="IPR036649">
    <property type="entry name" value="Pyrophosphatase_sf"/>
</dbReference>
<dbReference type="GO" id="GO:0006796">
    <property type="term" value="P:phosphate-containing compound metabolic process"/>
    <property type="evidence" value="ECO:0007669"/>
    <property type="project" value="InterPro"/>
</dbReference>
<accession>A0A8D8T2B0</accession>
<dbReference type="PANTHER" id="PTHR10286">
    <property type="entry name" value="INORGANIC PYROPHOSPHATASE"/>
    <property type="match status" value="1"/>
</dbReference>
<keyword evidence="5" id="KW-0378">Hydrolase</keyword>
<evidence type="ECO:0000256" key="1">
    <source>
        <dbReference type="ARBA" id="ARBA00001946"/>
    </source>
</evidence>
<keyword evidence="7" id="KW-0732">Signal</keyword>
<reference evidence="8" key="1">
    <citation type="submission" date="2021-05" db="EMBL/GenBank/DDBJ databases">
        <authorList>
            <person name="Alioto T."/>
            <person name="Alioto T."/>
            <person name="Gomez Garrido J."/>
        </authorList>
    </citation>
    <scope>NUCLEOTIDE SEQUENCE</scope>
</reference>
<dbReference type="GO" id="GO:0000287">
    <property type="term" value="F:magnesium ion binding"/>
    <property type="evidence" value="ECO:0007669"/>
    <property type="project" value="InterPro"/>
</dbReference>
<dbReference type="AlphaFoldDB" id="A0A8D8T2B0"/>
<dbReference type="EC" id="3.6.1.1" evidence="3"/>
<evidence type="ECO:0000256" key="7">
    <source>
        <dbReference type="SAM" id="SignalP"/>
    </source>
</evidence>
<dbReference type="SUPFAM" id="SSF50324">
    <property type="entry name" value="Inorganic pyrophosphatase"/>
    <property type="match status" value="1"/>
</dbReference>
<dbReference type="GO" id="GO:0004427">
    <property type="term" value="F:inorganic diphosphate phosphatase activity"/>
    <property type="evidence" value="ECO:0007669"/>
    <property type="project" value="UniProtKB-EC"/>
</dbReference>
<dbReference type="Pfam" id="PF00719">
    <property type="entry name" value="Pyrophosphatase"/>
    <property type="match status" value="1"/>
</dbReference>
<organism evidence="8">
    <name type="scientific">Cacopsylla melanoneura</name>
    <dbReference type="NCBI Taxonomy" id="428564"/>
    <lineage>
        <taxon>Eukaryota</taxon>
        <taxon>Metazoa</taxon>
        <taxon>Ecdysozoa</taxon>
        <taxon>Arthropoda</taxon>
        <taxon>Hexapoda</taxon>
        <taxon>Insecta</taxon>
        <taxon>Pterygota</taxon>
        <taxon>Neoptera</taxon>
        <taxon>Paraneoptera</taxon>
        <taxon>Hemiptera</taxon>
        <taxon>Sternorrhyncha</taxon>
        <taxon>Psylloidea</taxon>
        <taxon>Psyllidae</taxon>
        <taxon>Psyllinae</taxon>
        <taxon>Cacopsylla</taxon>
    </lineage>
</organism>
<dbReference type="InterPro" id="IPR008162">
    <property type="entry name" value="Pyrophosphatase"/>
</dbReference>
<comment type="similarity">
    <text evidence="2">Belongs to the PPase family.</text>
</comment>
<feature type="chain" id="PRO_5033671210" description="inorganic diphosphatase" evidence="7">
    <location>
        <begin position="21"/>
        <end position="376"/>
    </location>
</feature>
<protein>
    <recommendedName>
        <fullName evidence="3">inorganic diphosphatase</fullName>
        <ecNumber evidence="3">3.6.1.1</ecNumber>
    </recommendedName>
</protein>
<dbReference type="EMBL" id="HBUF01251593">
    <property type="protein sequence ID" value="CAG6680200.1"/>
    <property type="molecule type" value="Transcribed_RNA"/>
</dbReference>
<comment type="cofactor">
    <cofactor evidence="1">
        <name>Mg(2+)</name>
        <dbReference type="ChEBI" id="CHEBI:18420"/>
    </cofactor>
</comment>
<evidence type="ECO:0000313" key="8">
    <source>
        <dbReference type="EMBL" id="CAG6680199.1"/>
    </source>
</evidence>
<keyword evidence="6" id="KW-0460">Magnesium</keyword>
<proteinExistence type="inferred from homology"/>
<evidence type="ECO:0000256" key="4">
    <source>
        <dbReference type="ARBA" id="ARBA00022723"/>
    </source>
</evidence>
<dbReference type="EMBL" id="HBUF01251592">
    <property type="protein sequence ID" value="CAG6680199.1"/>
    <property type="molecule type" value="Transcribed_RNA"/>
</dbReference>
<feature type="signal peptide" evidence="7">
    <location>
        <begin position="1"/>
        <end position="20"/>
    </location>
</feature>
<evidence type="ECO:0000256" key="5">
    <source>
        <dbReference type="ARBA" id="ARBA00022801"/>
    </source>
</evidence>
<evidence type="ECO:0000256" key="2">
    <source>
        <dbReference type="ARBA" id="ARBA00006220"/>
    </source>
</evidence>